<dbReference type="Gene3D" id="3.40.50.300">
    <property type="entry name" value="P-loop containing nucleotide triphosphate hydrolases"/>
    <property type="match status" value="1"/>
</dbReference>
<evidence type="ECO:0000259" key="2">
    <source>
        <dbReference type="PROSITE" id="PS50878"/>
    </source>
</evidence>
<accession>A0ABP0K0Q4</accession>
<feature type="non-terminal residue" evidence="3">
    <location>
        <position position="1632"/>
    </location>
</feature>
<evidence type="ECO:0000313" key="3">
    <source>
        <dbReference type="EMBL" id="CAK9020030.1"/>
    </source>
</evidence>
<evidence type="ECO:0000256" key="1">
    <source>
        <dbReference type="SAM" id="MobiDB-lite"/>
    </source>
</evidence>
<reference evidence="3 4" key="1">
    <citation type="submission" date="2024-02" db="EMBL/GenBank/DDBJ databases">
        <authorList>
            <person name="Chen Y."/>
            <person name="Shah S."/>
            <person name="Dougan E. K."/>
            <person name="Thang M."/>
            <person name="Chan C."/>
        </authorList>
    </citation>
    <scope>NUCLEOTIDE SEQUENCE [LARGE SCALE GENOMIC DNA]</scope>
</reference>
<feature type="domain" description="Reverse transcriptase" evidence="2">
    <location>
        <begin position="489"/>
        <end position="737"/>
    </location>
</feature>
<dbReference type="InterPro" id="IPR027417">
    <property type="entry name" value="P-loop_NTPase"/>
</dbReference>
<keyword evidence="4" id="KW-1185">Reference proteome</keyword>
<organism evidence="3 4">
    <name type="scientific">Durusdinium trenchii</name>
    <dbReference type="NCBI Taxonomy" id="1381693"/>
    <lineage>
        <taxon>Eukaryota</taxon>
        <taxon>Sar</taxon>
        <taxon>Alveolata</taxon>
        <taxon>Dinophyceae</taxon>
        <taxon>Suessiales</taxon>
        <taxon>Symbiodiniaceae</taxon>
        <taxon>Durusdinium</taxon>
    </lineage>
</organism>
<gene>
    <name evidence="3" type="ORF">CCMP2556_LOCUS13895</name>
</gene>
<name>A0ABP0K0Q4_9DINO</name>
<evidence type="ECO:0000313" key="4">
    <source>
        <dbReference type="Proteomes" id="UP001642484"/>
    </source>
</evidence>
<dbReference type="EMBL" id="CAXAMN010007014">
    <property type="protein sequence ID" value="CAK9020030.1"/>
    <property type="molecule type" value="Genomic_DNA"/>
</dbReference>
<protein>
    <recommendedName>
        <fullName evidence="2">Reverse transcriptase domain-containing protein</fullName>
    </recommendedName>
</protein>
<dbReference type="PROSITE" id="PS50878">
    <property type="entry name" value="RT_POL"/>
    <property type="match status" value="1"/>
</dbReference>
<comment type="caution">
    <text evidence="3">The sequence shown here is derived from an EMBL/GenBank/DDBJ whole genome shotgun (WGS) entry which is preliminary data.</text>
</comment>
<dbReference type="Proteomes" id="UP001642484">
    <property type="component" value="Unassembled WGS sequence"/>
</dbReference>
<dbReference type="SUPFAM" id="SSF52540">
    <property type="entry name" value="P-loop containing nucleoside triphosphate hydrolases"/>
    <property type="match status" value="1"/>
</dbReference>
<sequence>MDPPEYFHEDKEHKIEVGEIGETFSFHPEKFMRSRTAREKEVSIVPTGVVRLHAFRDEWPFSWEDLCKRPIREITDKLPLLQLCRLRTCPGDCGHYHLSVEEDGAESVLLDFWSWRWSALDGSKKPPKDAQVFQLYIRLEPLPIGTHRQSLAEALSQWGWSAKPMQPARDARGRAWEVGSNDPPPDNFLPSKDGLVTVTLIRETSVKPQVQNLIVGKKTRDAIQRSAVVSSAPADSQFGEAGDPWANYLARKSSSSSSAAPASVTPAPASAKIVEVETRLKDAVKTSVMEEFGKLEAGVNVSTDQRIAKLECDMVELRAQGQRFEQWFVEGVVVSDYLGLAMGLAVLWCTDRLGKILGRKSLEPVTTEFGRRGVRIVCGDMNMSCYESNTFDIWRLNGWEELQVPALAALEIMYQDYQANYRGFEKWNQEQRKKSLQTKLASSVSRTFQTVRDNFRAPLETLVDKIEDLMAGQEQTLPFFLTEQLMTLSIEHGLDWPLQWQTALVRCLEKTPGSTDVNGYRPITLFSTLYRLWAGHRSRQLLAYLARFGDTLQCGYAHGHEASDIWYHVQTLIEVQIMHGEELHGAVGDLVKAFNLLPRLPIFHMMSLVGIEDSFLDCWRRFQAGLSRRFTVRDSCGPPLYSVTGFPEGCPLSCVGMYVVDVVWHHYQHHFSSISKPLSYVDNLEVLSTSAPAVVHGVTVMREWCSIMDVELDEKKLALWSTSKHGRKYFRDNGFSVIYSGRDLGGQVNYGKGLRNSVIVKRMQGLDACFAALTRSLLSRMQKRLCIFGSLLPRGLHGSESTTIGDQHFVALGGRIMRALHWKRSGASQSVVASFPVDLDNSDVWRLIWDELQAMRRLLRIHKVPAHQDESKASDPLTEWAIRNNNLVDEAACAVNRARPAWFMSVWSRFVGAWQRQRRLLSRFAQLHLAIAEFDTDKPARHSDQMEVDDLVLDMANRCEPISSICGACVENPFLPQTMAGDLQVFRGLLKTWSEWMGFEFVQDYVDLSLCGIHARRRERMREMPTNPVRSLARSGVPVPKGGRKEYRNMSSSPCQTKSWKLEQRLQIFIEATWDASSRRDPSVQAASYRVLSRLTWKVQLVPVWLIHGDPISSALRISDMMPRKGCPMQQKASRTTLFTDDRTWLLQVAFFTAAYAAASPSQWQEAARPERLSENDGGQGLFQKSLGRVGRSMQHENPMDKRVYLICTSHKAGSELMRNVFRWIFDLMGVKETCRYDDTGGRLISYGTFKQNCPDVDHPVNVRFHNHISPPIFESIRAETAKKGGFKGVMTIRNPLEMVVSSYCYHHRGAEPWNPMGDNMTDLAPKEGVPEMARRMLLTVRNMTHAFQAAKPEVYVSHYERMTGSSAGFNQTVKEILDFLWGDEISDDLKQRALDATVHEDLHRGEEGFSFHKDGTADSRMGNDGVNHTSDDQELDEARAHLSLLDQDVMEEYKRFQQILGYAPGSFGSQIAEWGVLRGRIWLRVAAFSAVVAALATATSPWQEGAAAESCDAGPEENDCGQGLFQKSLARVGQGRSMQATNPLDKRVYLIMCWHKSGSNLIRNTMRWIFDLLGVTDACRYDGSGGTIISRGDDSQNCPEHPSQLRFQNHGHAGYLTELRAETAAKGGFKG</sequence>
<dbReference type="InterPro" id="IPR000477">
    <property type="entry name" value="RT_dom"/>
</dbReference>
<feature type="region of interest" description="Disordered" evidence="1">
    <location>
        <begin position="1027"/>
        <end position="1053"/>
    </location>
</feature>
<proteinExistence type="predicted"/>